<keyword evidence="19" id="KW-0812">Transmembrane</keyword>
<dbReference type="SUPFAM" id="SSF53448">
    <property type="entry name" value="Nucleotide-diphospho-sugar transferases"/>
    <property type="match status" value="1"/>
</dbReference>
<protein>
    <recommendedName>
        <fullName evidence="7 17">Pyruvate kinase</fullName>
        <ecNumber evidence="7 17">2.7.1.40</ecNumber>
    </recommendedName>
</protein>
<keyword evidence="19" id="KW-0472">Membrane</keyword>
<evidence type="ECO:0000256" key="1">
    <source>
        <dbReference type="ARBA" id="ARBA00001946"/>
    </source>
</evidence>
<dbReference type="GO" id="GO:0005524">
    <property type="term" value="F:ATP binding"/>
    <property type="evidence" value="ECO:0007669"/>
    <property type="project" value="UniProtKB-KW"/>
</dbReference>
<evidence type="ECO:0000256" key="13">
    <source>
        <dbReference type="ARBA" id="ARBA00022842"/>
    </source>
</evidence>
<comment type="catalytic activity">
    <reaction evidence="16 17">
        <text>pyruvate + ATP = phosphoenolpyruvate + ADP + H(+)</text>
        <dbReference type="Rhea" id="RHEA:18157"/>
        <dbReference type="ChEBI" id="CHEBI:15361"/>
        <dbReference type="ChEBI" id="CHEBI:15378"/>
        <dbReference type="ChEBI" id="CHEBI:30616"/>
        <dbReference type="ChEBI" id="CHEBI:58702"/>
        <dbReference type="ChEBI" id="CHEBI:456216"/>
        <dbReference type="EC" id="2.7.1.40"/>
    </reaction>
</comment>
<dbReference type="InterPro" id="IPR011037">
    <property type="entry name" value="Pyrv_Knase-like_insert_dom_sf"/>
</dbReference>
<proteinExistence type="inferred from homology"/>
<dbReference type="CDD" id="cd00288">
    <property type="entry name" value="Pyruvate_Kinase"/>
    <property type="match status" value="1"/>
</dbReference>
<comment type="cofactor">
    <cofactor evidence="1">
        <name>Mg(2+)</name>
        <dbReference type="ChEBI" id="CHEBI:18420"/>
    </cofactor>
</comment>
<evidence type="ECO:0000256" key="15">
    <source>
        <dbReference type="ARBA" id="ARBA00023317"/>
    </source>
</evidence>
<evidence type="ECO:0000256" key="19">
    <source>
        <dbReference type="SAM" id="Phobius"/>
    </source>
</evidence>
<comment type="pathway">
    <text evidence="3 17">Carbohydrate degradation; glycolysis; pyruvate from D-glyceraldehyde 3-phosphate: step 5/5.</text>
</comment>
<dbReference type="Pfam" id="PF04488">
    <property type="entry name" value="Gly_transf_sug"/>
    <property type="match status" value="1"/>
</dbReference>
<dbReference type="GO" id="GO:0004743">
    <property type="term" value="F:pyruvate kinase activity"/>
    <property type="evidence" value="ECO:0007669"/>
    <property type="project" value="UniProtKB-EC"/>
</dbReference>
<evidence type="ECO:0000256" key="11">
    <source>
        <dbReference type="ARBA" id="ARBA00022777"/>
    </source>
</evidence>
<dbReference type="EMBL" id="JANKHO010000235">
    <property type="protein sequence ID" value="KAJ3512803.1"/>
    <property type="molecule type" value="Genomic_DNA"/>
</dbReference>
<evidence type="ECO:0000259" key="20">
    <source>
        <dbReference type="Pfam" id="PF00224"/>
    </source>
</evidence>
<dbReference type="OrthoDB" id="108365at2759"/>
<comment type="caution">
    <text evidence="22">The sequence shown here is derived from an EMBL/GenBank/DDBJ whole genome shotgun (WGS) entry which is preliminary data.</text>
</comment>
<dbReference type="InterPro" id="IPR015793">
    <property type="entry name" value="Pyrv_Knase_brl"/>
</dbReference>
<keyword evidence="14 17" id="KW-0324">Glycolysis</keyword>
<feature type="region of interest" description="Disordered" evidence="18">
    <location>
        <begin position="1248"/>
        <end position="1279"/>
    </location>
</feature>
<evidence type="ECO:0000256" key="14">
    <source>
        <dbReference type="ARBA" id="ARBA00023152"/>
    </source>
</evidence>
<dbReference type="InterPro" id="IPR001697">
    <property type="entry name" value="Pyr_Knase"/>
</dbReference>
<reference evidence="22" key="1">
    <citation type="submission" date="2022-07" db="EMBL/GenBank/DDBJ databases">
        <title>Genome Sequence of Agrocybe chaxingu.</title>
        <authorList>
            <person name="Buettner E."/>
        </authorList>
    </citation>
    <scope>NUCLEOTIDE SEQUENCE</scope>
    <source>
        <strain evidence="22">MP-N11</strain>
    </source>
</reference>
<comment type="similarity">
    <text evidence="4 17">Belongs to the pyruvate kinase family.</text>
</comment>
<dbReference type="FunFam" id="2.40.33.10:FF:000001">
    <property type="entry name" value="Pyruvate kinase"/>
    <property type="match status" value="1"/>
</dbReference>
<gene>
    <name evidence="22" type="ORF">NLJ89_g3314</name>
</gene>
<sequence length="1311" mass="148398">MFPVDGIRSQLEWNSSLTTTELVPAATDQNKFKRKTSIIATIGPKVNTVEKLAELRRAGVNVVRMNFSHGSYEYHQSVIDNTRKMLADQPPSSADPHGRPVAIALDTWPIAAGHEFIIATDPKYAEVCDDQVMYLDYANLPKVTAPGKLIYVDDGILSLLVLAIDGSNVRVRALNNGNISSRKGVNLPKTDVDLPALSEKDKKDLQFGVKNGVDMIFASFIRRGQDVRDIRTVLGPDGANIKIIVKIENEQGVANFDEILKETDGVMVARGDLGIEIPASQVFLAQKMMIAKCNIVGKPVIVATQMLESMTYNPRPTRAEVSDVANAVLDVGQVRPCLPENASLTVYPISVLMMAETCLLAEAAICYPPLFDDIRSIQPRPTETAETVAIAAVAAASEQGASAILVLSTSGNTARLISKYRPAVPIITVTRNQQTSRQIHLHRGCYPFWYPEPRGIETHQWQIDVDNRIRFGLRNALALNIITPGSTIIAVQGWKGGLGHTNTLRILSVPTDSADLELQPLGSVQMATSAYFPKSSRQNGHHRGRLSSISNALPVYSSSTAVQEKYAKRAQQSPWWIYISLPIPGLSSRRLRVFFINPRRLHAFSTTRFGRKRGSLLLFFLVIFVFFFVFALAKRFGTHAKQWPTPFSGDPPTLIYRREDLQKIWQWEVMSGHYPSRQRIPEQLRLRVAPENPALPPRSSIPSAQGPYATTTRGTGARRIYLDIQSSPENVAYPPRPLPGSVADMDIIMEHCDFAEKKVRLMFHFRLTQTVVFTLHVLAQFVRDCLEVLRVGAGLDNGRRVRRGRLDDWKYIYVEQPENNTHVARSLEGEPDPAYSDYRVTTADDGSDPDAGLVKKRGVEWETPPIALPKRVRYTSASEDPSECDPENPRIFHMFWTGPFTDKPYLAILSFLFTQNTGLHLDHYPDDGVCRPQFWLWINPGPAATVPNPTALRDMYDQLKANPWASPFLHPRFKDIIHFKMWNTTDQLDGVPELKDEWRSRDLFNSGGNVISVPSKLKESGVTRASSNDTASRREDDMINRTGSKSLSSYDRLSVILSDMARFILCHRYGGIYLDADTIFLRDWEELWGWKGAFAYRWSRWEKYNTAVLHLNKNSALGKFLFRTALKNNLDFHPMTVSRYTKEAYLEGLLLRLPDALFDSAWLTTEDHQHMRPPQPFFTNFEQFFETPVTDSAAPQALGFEGFFRGAYSYHFHNFWWKPFDPARNWPDLGPRFSEGEQIARRRLREAITAQQQSKSKKPPPIQYSESGEEDEEDRVEDDRRDLDWATVLKRTFEAYIRGERPNMYGEMLKW</sequence>
<evidence type="ECO:0000256" key="18">
    <source>
        <dbReference type="SAM" id="MobiDB-lite"/>
    </source>
</evidence>
<dbReference type="PRINTS" id="PR01050">
    <property type="entry name" value="PYRUVTKNASE"/>
</dbReference>
<feature type="region of interest" description="Disordered" evidence="18">
    <location>
        <begin position="692"/>
        <end position="713"/>
    </location>
</feature>
<evidence type="ECO:0000256" key="4">
    <source>
        <dbReference type="ARBA" id="ARBA00008663"/>
    </source>
</evidence>
<dbReference type="EC" id="2.7.1.40" evidence="7 17"/>
<dbReference type="Pfam" id="PF02887">
    <property type="entry name" value="PK_C"/>
    <property type="match status" value="1"/>
</dbReference>
<evidence type="ECO:0000313" key="23">
    <source>
        <dbReference type="Proteomes" id="UP001148786"/>
    </source>
</evidence>
<keyword evidence="8 17" id="KW-0808">Transferase</keyword>
<keyword evidence="19" id="KW-1133">Transmembrane helix</keyword>
<keyword evidence="23" id="KW-1185">Reference proteome</keyword>
<dbReference type="GO" id="GO:0016301">
    <property type="term" value="F:kinase activity"/>
    <property type="evidence" value="ECO:0007669"/>
    <property type="project" value="UniProtKB-KW"/>
</dbReference>
<dbReference type="InterPro" id="IPR040442">
    <property type="entry name" value="Pyrv_kinase-like_dom_sf"/>
</dbReference>
<evidence type="ECO:0000256" key="12">
    <source>
        <dbReference type="ARBA" id="ARBA00022840"/>
    </source>
</evidence>
<evidence type="ECO:0000313" key="22">
    <source>
        <dbReference type="EMBL" id="KAJ3512803.1"/>
    </source>
</evidence>
<dbReference type="InterPro" id="IPR007577">
    <property type="entry name" value="GlycoTrfase_DXD_sugar-bd_CS"/>
</dbReference>
<dbReference type="Pfam" id="PF00224">
    <property type="entry name" value="PK"/>
    <property type="match status" value="1"/>
</dbReference>
<dbReference type="NCBIfam" id="TIGR01064">
    <property type="entry name" value="pyruv_kin"/>
    <property type="match status" value="1"/>
</dbReference>
<evidence type="ECO:0000256" key="16">
    <source>
        <dbReference type="ARBA" id="ARBA00048152"/>
    </source>
</evidence>
<name>A0A9W8MWZ7_9AGAR</name>
<dbReference type="FunFam" id="3.40.1380.20:FF:000001">
    <property type="entry name" value="Pyruvate kinase"/>
    <property type="match status" value="1"/>
</dbReference>
<evidence type="ECO:0000256" key="2">
    <source>
        <dbReference type="ARBA" id="ARBA00001958"/>
    </source>
</evidence>
<dbReference type="InterPro" id="IPR015806">
    <property type="entry name" value="Pyrv_Knase_insert_dom_sf"/>
</dbReference>
<evidence type="ECO:0000256" key="9">
    <source>
        <dbReference type="ARBA" id="ARBA00022723"/>
    </source>
</evidence>
<dbReference type="Gene3D" id="2.40.33.10">
    <property type="entry name" value="PK beta-barrel domain-like"/>
    <property type="match status" value="1"/>
</dbReference>
<keyword evidence="12" id="KW-0067">ATP-binding</keyword>
<feature type="compositionally biased region" description="Acidic residues" evidence="18">
    <location>
        <begin position="1267"/>
        <end position="1276"/>
    </location>
</feature>
<keyword evidence="9" id="KW-0479">Metal-binding</keyword>
<dbReference type="GO" id="GO:0030955">
    <property type="term" value="F:potassium ion binding"/>
    <property type="evidence" value="ECO:0007669"/>
    <property type="project" value="InterPro"/>
</dbReference>
<evidence type="ECO:0000256" key="8">
    <source>
        <dbReference type="ARBA" id="ARBA00022679"/>
    </source>
</evidence>
<dbReference type="Gene3D" id="3.20.20.60">
    <property type="entry name" value="Phosphoenolpyruvate-binding domains"/>
    <property type="match status" value="1"/>
</dbReference>
<feature type="domain" description="Pyruvate kinase C-terminal" evidence="21">
    <location>
        <begin position="386"/>
        <end position="507"/>
    </location>
</feature>
<accession>A0A9W8MWZ7</accession>
<dbReference type="SUPFAM" id="SSF52935">
    <property type="entry name" value="PK C-terminal domain-like"/>
    <property type="match status" value="1"/>
</dbReference>
<dbReference type="InterPro" id="IPR018209">
    <property type="entry name" value="Pyrv_Knase_AS"/>
</dbReference>
<evidence type="ECO:0000256" key="17">
    <source>
        <dbReference type="RuleBase" id="RU000504"/>
    </source>
</evidence>
<keyword evidence="11 17" id="KW-0418">Kinase</keyword>
<keyword evidence="15" id="KW-0670">Pyruvate</keyword>
<dbReference type="Gene3D" id="3.90.550.20">
    <property type="match status" value="1"/>
</dbReference>
<keyword evidence="10" id="KW-0547">Nucleotide-binding</keyword>
<feature type="domain" description="Pyruvate kinase barrel" evidence="20">
    <location>
        <begin position="34"/>
        <end position="331"/>
    </location>
</feature>
<comment type="similarity">
    <text evidence="5">Belongs to the glycosyltransferase 32 family.</text>
</comment>
<dbReference type="Proteomes" id="UP001148786">
    <property type="component" value="Unassembled WGS sequence"/>
</dbReference>
<evidence type="ECO:0000256" key="5">
    <source>
        <dbReference type="ARBA" id="ARBA00009003"/>
    </source>
</evidence>
<evidence type="ECO:0000256" key="7">
    <source>
        <dbReference type="ARBA" id="ARBA00012142"/>
    </source>
</evidence>
<dbReference type="PANTHER" id="PTHR11817">
    <property type="entry name" value="PYRUVATE KINASE"/>
    <property type="match status" value="1"/>
</dbReference>
<evidence type="ECO:0000256" key="3">
    <source>
        <dbReference type="ARBA" id="ARBA00004997"/>
    </source>
</evidence>
<feature type="transmembrane region" description="Helical" evidence="19">
    <location>
        <begin position="616"/>
        <end position="633"/>
    </location>
</feature>
<dbReference type="Gene3D" id="3.40.1380.20">
    <property type="entry name" value="Pyruvate kinase, C-terminal domain"/>
    <property type="match status" value="1"/>
</dbReference>
<dbReference type="InterPro" id="IPR015795">
    <property type="entry name" value="Pyrv_Knase_C"/>
</dbReference>
<dbReference type="InterPro" id="IPR036918">
    <property type="entry name" value="Pyrv_Knase_C_sf"/>
</dbReference>
<evidence type="ECO:0000256" key="10">
    <source>
        <dbReference type="ARBA" id="ARBA00022741"/>
    </source>
</evidence>
<comment type="subunit">
    <text evidence="6">Homotetramer.</text>
</comment>
<dbReference type="InterPro" id="IPR029044">
    <property type="entry name" value="Nucleotide-diphossugar_trans"/>
</dbReference>
<dbReference type="InterPro" id="IPR015813">
    <property type="entry name" value="Pyrv/PenolPyrv_kinase-like_dom"/>
</dbReference>
<comment type="cofactor">
    <cofactor evidence="2">
        <name>K(+)</name>
        <dbReference type="ChEBI" id="CHEBI:29103"/>
    </cofactor>
</comment>
<evidence type="ECO:0000256" key="6">
    <source>
        <dbReference type="ARBA" id="ARBA00011881"/>
    </source>
</evidence>
<dbReference type="SUPFAM" id="SSF51621">
    <property type="entry name" value="Phosphoenolpyruvate/pyruvate domain"/>
    <property type="match status" value="1"/>
</dbReference>
<dbReference type="PROSITE" id="PS00110">
    <property type="entry name" value="PYRUVATE_KINASE"/>
    <property type="match status" value="1"/>
</dbReference>
<dbReference type="GO" id="GO:0000287">
    <property type="term" value="F:magnesium ion binding"/>
    <property type="evidence" value="ECO:0007669"/>
    <property type="project" value="InterPro"/>
</dbReference>
<keyword evidence="13 17" id="KW-0460">Magnesium</keyword>
<feature type="transmembrane region" description="Helical" evidence="19">
    <location>
        <begin position="575"/>
        <end position="595"/>
    </location>
</feature>
<evidence type="ECO:0000259" key="21">
    <source>
        <dbReference type="Pfam" id="PF02887"/>
    </source>
</evidence>
<organism evidence="22 23">
    <name type="scientific">Agrocybe chaxingu</name>
    <dbReference type="NCBI Taxonomy" id="84603"/>
    <lineage>
        <taxon>Eukaryota</taxon>
        <taxon>Fungi</taxon>
        <taxon>Dikarya</taxon>
        <taxon>Basidiomycota</taxon>
        <taxon>Agaricomycotina</taxon>
        <taxon>Agaricomycetes</taxon>
        <taxon>Agaricomycetidae</taxon>
        <taxon>Agaricales</taxon>
        <taxon>Agaricineae</taxon>
        <taxon>Strophariaceae</taxon>
        <taxon>Agrocybe</taxon>
    </lineage>
</organism>
<dbReference type="SUPFAM" id="SSF50800">
    <property type="entry name" value="PK beta-barrel domain-like"/>
    <property type="match status" value="1"/>
</dbReference>